<evidence type="ECO:0000256" key="2">
    <source>
        <dbReference type="ARBA" id="ARBA00022723"/>
    </source>
</evidence>
<dbReference type="Pfam" id="PF13442">
    <property type="entry name" value="Cytochrome_CBB3"/>
    <property type="match status" value="1"/>
</dbReference>
<keyword evidence="1" id="KW-0349">Heme</keyword>
<keyword evidence="3" id="KW-0408">Iron</keyword>
<reference evidence="6" key="1">
    <citation type="submission" date="2018-05" db="EMBL/GenBank/DDBJ databases">
        <authorList>
            <person name="Lanie J.A."/>
            <person name="Ng W.-L."/>
            <person name="Kazmierczak K.M."/>
            <person name="Andrzejewski T.M."/>
            <person name="Davidsen T.M."/>
            <person name="Wayne K.J."/>
            <person name="Tettelin H."/>
            <person name="Glass J.I."/>
            <person name="Rusch D."/>
            <person name="Podicherti R."/>
            <person name="Tsui H.-C.T."/>
            <person name="Winkler M.E."/>
        </authorList>
    </citation>
    <scope>NUCLEOTIDE SEQUENCE</scope>
</reference>
<gene>
    <name evidence="6" type="ORF">METZ01_LOCUS3814</name>
</gene>
<keyword evidence="4" id="KW-1133">Transmembrane helix</keyword>
<evidence type="ECO:0000256" key="4">
    <source>
        <dbReference type="SAM" id="Phobius"/>
    </source>
</evidence>
<accession>A0A381N8K8</accession>
<dbReference type="PROSITE" id="PS51007">
    <property type="entry name" value="CYTC"/>
    <property type="match status" value="1"/>
</dbReference>
<dbReference type="InterPro" id="IPR009056">
    <property type="entry name" value="Cyt_c-like_dom"/>
</dbReference>
<feature type="domain" description="Cytochrome c" evidence="5">
    <location>
        <begin position="65"/>
        <end position="158"/>
    </location>
</feature>
<keyword evidence="4" id="KW-0812">Transmembrane</keyword>
<dbReference type="InterPro" id="IPR036909">
    <property type="entry name" value="Cyt_c-like_dom_sf"/>
</dbReference>
<organism evidence="6">
    <name type="scientific">marine metagenome</name>
    <dbReference type="NCBI Taxonomy" id="408172"/>
    <lineage>
        <taxon>unclassified sequences</taxon>
        <taxon>metagenomes</taxon>
        <taxon>ecological metagenomes</taxon>
    </lineage>
</organism>
<dbReference type="PROSITE" id="PS51257">
    <property type="entry name" value="PROKAR_LIPOPROTEIN"/>
    <property type="match status" value="1"/>
</dbReference>
<evidence type="ECO:0000313" key="6">
    <source>
        <dbReference type="EMBL" id="SUZ50960.1"/>
    </source>
</evidence>
<evidence type="ECO:0000256" key="3">
    <source>
        <dbReference type="ARBA" id="ARBA00023004"/>
    </source>
</evidence>
<dbReference type="AlphaFoldDB" id="A0A381N8K8"/>
<protein>
    <recommendedName>
        <fullName evidence="5">Cytochrome c domain-containing protein</fullName>
    </recommendedName>
</protein>
<keyword evidence="2" id="KW-0479">Metal-binding</keyword>
<evidence type="ECO:0000259" key="5">
    <source>
        <dbReference type="PROSITE" id="PS51007"/>
    </source>
</evidence>
<dbReference type="GO" id="GO:0009055">
    <property type="term" value="F:electron transfer activity"/>
    <property type="evidence" value="ECO:0007669"/>
    <property type="project" value="InterPro"/>
</dbReference>
<dbReference type="GO" id="GO:0020037">
    <property type="term" value="F:heme binding"/>
    <property type="evidence" value="ECO:0007669"/>
    <property type="project" value="InterPro"/>
</dbReference>
<sequence>MHGLKGWFFGIATIFGILVVGCGQGSYPVDIFYEQHYQQSYRSHEPPRLTGVADAVALYPPNISTVTNTGADLFRVNCQMCHGADAKGTGPVLAKMIETYGYETIVSPDITSRPVSFVASRLEAESRPLGPASVMPPFGKLLSEAERNAIAQYIGTLPK</sequence>
<name>A0A381N8K8_9ZZZZ</name>
<proteinExistence type="predicted"/>
<keyword evidence="4" id="KW-0472">Membrane</keyword>
<dbReference type="SUPFAM" id="SSF46626">
    <property type="entry name" value="Cytochrome c"/>
    <property type="match status" value="1"/>
</dbReference>
<evidence type="ECO:0000256" key="1">
    <source>
        <dbReference type="ARBA" id="ARBA00022617"/>
    </source>
</evidence>
<feature type="transmembrane region" description="Helical" evidence="4">
    <location>
        <begin position="7"/>
        <end position="27"/>
    </location>
</feature>
<dbReference type="EMBL" id="UINC01000199">
    <property type="protein sequence ID" value="SUZ50960.1"/>
    <property type="molecule type" value="Genomic_DNA"/>
</dbReference>
<dbReference type="Gene3D" id="1.10.760.10">
    <property type="entry name" value="Cytochrome c-like domain"/>
    <property type="match status" value="1"/>
</dbReference>
<dbReference type="GO" id="GO:0046872">
    <property type="term" value="F:metal ion binding"/>
    <property type="evidence" value="ECO:0007669"/>
    <property type="project" value="UniProtKB-KW"/>
</dbReference>